<keyword evidence="3 7" id="KW-0350">Heme biosynthesis</keyword>
<keyword evidence="7" id="KW-0479">Metal-binding</keyword>
<comment type="similarity">
    <text evidence="7 8">Belongs to the ferrochelatase family.</text>
</comment>
<proteinExistence type="inferred from homology"/>
<keyword evidence="7" id="KW-0963">Cytoplasm</keyword>
<protein>
    <recommendedName>
        <fullName evidence="7">Coproporphyrin III ferrochelatase</fullName>
        <ecNumber evidence="7">4.99.1.9</ecNumber>
    </recommendedName>
</protein>
<accession>A0A6B8VNC2</accession>
<evidence type="ECO:0000256" key="4">
    <source>
        <dbReference type="ARBA" id="ARBA00023239"/>
    </source>
</evidence>
<dbReference type="CDD" id="cd00419">
    <property type="entry name" value="Ferrochelatase_C"/>
    <property type="match status" value="1"/>
</dbReference>
<dbReference type="InterPro" id="IPR033644">
    <property type="entry name" value="Ferrochelatase_C"/>
</dbReference>
<dbReference type="EMBL" id="CP046453">
    <property type="protein sequence ID" value="QGU04629.1"/>
    <property type="molecule type" value="Genomic_DNA"/>
</dbReference>
<dbReference type="GO" id="GO:0006783">
    <property type="term" value="P:heme biosynthetic process"/>
    <property type="evidence" value="ECO:0007669"/>
    <property type="project" value="UniProtKB-UniRule"/>
</dbReference>
<dbReference type="Gene3D" id="3.40.50.1400">
    <property type="match status" value="2"/>
</dbReference>
<dbReference type="GO" id="GO:0004325">
    <property type="term" value="F:ferrochelatase activity"/>
    <property type="evidence" value="ECO:0007669"/>
    <property type="project" value="UniProtKB-UniRule"/>
</dbReference>
<comment type="pathway">
    <text evidence="1 7">Porphyrin-containing compound metabolism; protoheme biosynthesis.</text>
</comment>
<dbReference type="GO" id="GO:0005737">
    <property type="term" value="C:cytoplasm"/>
    <property type="evidence" value="ECO:0007669"/>
    <property type="project" value="UniProtKB-SubCell"/>
</dbReference>
<comment type="subcellular location">
    <subcellularLocation>
        <location evidence="7">Cytoplasm</location>
    </subcellularLocation>
</comment>
<evidence type="ECO:0000256" key="8">
    <source>
        <dbReference type="RuleBase" id="RU004185"/>
    </source>
</evidence>
<keyword evidence="10" id="KW-1185">Reference proteome</keyword>
<dbReference type="NCBIfam" id="NF000689">
    <property type="entry name" value="PRK00035.2-1"/>
    <property type="match status" value="1"/>
</dbReference>
<evidence type="ECO:0000256" key="3">
    <source>
        <dbReference type="ARBA" id="ARBA00023133"/>
    </source>
</evidence>
<feature type="binding site" evidence="7">
    <location>
        <position position="73"/>
    </location>
    <ligand>
        <name>Fe-coproporphyrin III</name>
        <dbReference type="ChEBI" id="CHEBI:68438"/>
    </ligand>
</feature>
<sequence>MSAFSGLVNLKVDSLNVMTDGPNFDALLVLSFGGPEGNEEVVPFLENVTRGRGIPRERLEKVGEHYFHFGGVSPINRLNREIIANLEKELATRGRDLPVYFGNRNWHPFGEDVAEQMVADGVRRALVFATSAWGGYSACLQYHEDIRRIIAHLADKGLAPIEFTKLRQFYDHPTFVRLMAEAVQEAYAKIPADQLATTRLLFTAHSVPTAADEAAGGPTDPHLYSRQVAEASRLVAEAAGVPTYDVVWQSRSGNPRTPWLEPDIVDHTTDLAAEGITAVVVCPVGFISDHMEVIWDLDTELVDAARDLNVLVERTRTAGPEQEFAGMVVDIIDELVDNSGRAGLGNVTVQGCTVNGAACRPGCCQVSRPNSPTA</sequence>
<dbReference type="Proteomes" id="UP000425178">
    <property type="component" value="Chromosome"/>
</dbReference>
<dbReference type="EC" id="4.99.1.9" evidence="7"/>
<dbReference type="KEGG" id="ccoe:CETAM_06840"/>
<evidence type="ECO:0000256" key="7">
    <source>
        <dbReference type="HAMAP-Rule" id="MF_00323"/>
    </source>
</evidence>
<dbReference type="PANTHER" id="PTHR11108">
    <property type="entry name" value="FERROCHELATASE"/>
    <property type="match status" value="1"/>
</dbReference>
<dbReference type="SUPFAM" id="SSF53800">
    <property type="entry name" value="Chelatase"/>
    <property type="match status" value="1"/>
</dbReference>
<comment type="catalytic activity">
    <reaction evidence="6">
        <text>Fe-coproporphyrin III + 2 H(+) = coproporphyrin III + Fe(2+)</text>
        <dbReference type="Rhea" id="RHEA:49572"/>
        <dbReference type="ChEBI" id="CHEBI:15378"/>
        <dbReference type="ChEBI" id="CHEBI:29033"/>
        <dbReference type="ChEBI" id="CHEBI:68438"/>
        <dbReference type="ChEBI" id="CHEBI:131725"/>
        <dbReference type="EC" id="4.99.1.9"/>
    </reaction>
    <physiologicalReaction direction="right-to-left" evidence="6">
        <dbReference type="Rhea" id="RHEA:49574"/>
    </physiologicalReaction>
</comment>
<evidence type="ECO:0000313" key="10">
    <source>
        <dbReference type="Proteomes" id="UP000425178"/>
    </source>
</evidence>
<dbReference type="HAMAP" id="MF_00323">
    <property type="entry name" value="Ferrochelatase"/>
    <property type="match status" value="1"/>
</dbReference>
<dbReference type="AlphaFoldDB" id="A0A6B8VNC2"/>
<evidence type="ECO:0000256" key="6">
    <source>
        <dbReference type="ARBA" id="ARBA00024536"/>
    </source>
</evidence>
<keyword evidence="4 7" id="KW-0456">Lyase</keyword>
<dbReference type="InterPro" id="IPR001015">
    <property type="entry name" value="Ferrochelatase"/>
</dbReference>
<dbReference type="PANTHER" id="PTHR11108:SF1">
    <property type="entry name" value="FERROCHELATASE, MITOCHONDRIAL"/>
    <property type="match status" value="1"/>
</dbReference>
<dbReference type="InterPro" id="IPR033659">
    <property type="entry name" value="Ferrochelatase_N"/>
</dbReference>
<dbReference type="Pfam" id="PF00762">
    <property type="entry name" value="Ferrochelatase"/>
    <property type="match status" value="1"/>
</dbReference>
<feature type="binding site" evidence="7">
    <location>
        <position position="142"/>
    </location>
    <ligand>
        <name>Fe-coproporphyrin III</name>
        <dbReference type="ChEBI" id="CHEBI:68438"/>
    </ligand>
</feature>
<feature type="binding site" evidence="7">
    <location>
        <position position="205"/>
    </location>
    <ligand>
        <name>Fe(2+)</name>
        <dbReference type="ChEBI" id="CHEBI:29033"/>
    </ligand>
</feature>
<organism evidence="9 10">
    <name type="scientific">Corynebacterium comes</name>
    <dbReference type="NCBI Taxonomy" id="2675218"/>
    <lineage>
        <taxon>Bacteria</taxon>
        <taxon>Bacillati</taxon>
        <taxon>Actinomycetota</taxon>
        <taxon>Actinomycetes</taxon>
        <taxon>Mycobacteriales</taxon>
        <taxon>Corynebacteriaceae</taxon>
        <taxon>Corynebacterium</taxon>
    </lineage>
</organism>
<dbReference type="CDD" id="cd03411">
    <property type="entry name" value="Ferrochelatase_N"/>
    <property type="match status" value="1"/>
</dbReference>
<evidence type="ECO:0000256" key="2">
    <source>
        <dbReference type="ARBA" id="ARBA00023004"/>
    </source>
</evidence>
<reference evidence="9 10" key="1">
    <citation type="journal article" date="2021" name="Int. J. Syst. Evol. Microbiol.">
        <title>Classification of three corynebacterial strains isolated from a small paddock in North Rhine-Westphalia: proposal of &lt;i&gt;Corynebacterium kalinowskii&lt;/i&gt; sp. nov., &lt;i&gt;Corynebacterium comes&lt;/i&gt; sp. nov. and &lt;i&gt;Corynebacterium occultum&lt;/i&gt; sp. nov.</title>
        <authorList>
            <person name="Schaffert L."/>
            <person name="Ruwe M."/>
            <person name="Milse J."/>
            <person name="Hanuschka K."/>
            <person name="Ortseifen V."/>
            <person name="Droste J."/>
            <person name="Brandt D."/>
            <person name="Schl L."/>
            <person name="Kutter Y."/>
            <person name="Vinke S."/>
            <person name="Vieh P."/>
            <person name="Jacob L."/>
            <person name="L N.C."/>
            <person name="Schulte-Berndt E."/>
            <person name="Hain C."/>
            <person name="Linder M."/>
            <person name="Schmidt P."/>
            <person name="Wollenschl L."/>
            <person name="Luttermann T."/>
            <person name="Thieme E."/>
            <person name="Hassa J."/>
            <person name="Haak M."/>
            <person name="Wittchen M."/>
            <person name="Mentz A."/>
            <person name="Persicke M."/>
            <person name="Busche T."/>
            <person name="R C."/>
        </authorList>
    </citation>
    <scope>NUCLEOTIDE SEQUENCE [LARGE SCALE GENOMIC DNA]</scope>
    <source>
        <strain evidence="9 10">2019</strain>
    </source>
</reference>
<keyword evidence="5 7" id="KW-0627">Porphyrin biosynthesis</keyword>
<evidence type="ECO:0000256" key="5">
    <source>
        <dbReference type="ARBA" id="ARBA00023244"/>
    </source>
</evidence>
<keyword evidence="2 7" id="KW-0408">Iron</keyword>
<evidence type="ECO:0000256" key="1">
    <source>
        <dbReference type="ARBA" id="ARBA00004744"/>
    </source>
</evidence>
<dbReference type="GO" id="GO:0046872">
    <property type="term" value="F:metal ion binding"/>
    <property type="evidence" value="ECO:0007669"/>
    <property type="project" value="UniProtKB-KW"/>
</dbReference>
<name>A0A6B8VNC2_9CORY</name>
<comment type="caution">
    <text evidence="7">Lacks conserved residue(s) required for the propagation of feature annotation.</text>
</comment>
<dbReference type="NCBIfam" id="TIGR00109">
    <property type="entry name" value="hemH"/>
    <property type="match status" value="1"/>
</dbReference>
<feature type="binding site" evidence="7">
    <location>
        <position position="292"/>
    </location>
    <ligand>
        <name>Fe(2+)</name>
        <dbReference type="ChEBI" id="CHEBI:29033"/>
    </ligand>
</feature>
<comment type="function">
    <text evidence="7">Involved in coproporphyrin-dependent heme b biosynthesis. Catalyzes the insertion of ferrous iron into coproporphyrin III to form Fe-coproporphyrin III.</text>
</comment>
<evidence type="ECO:0000313" key="9">
    <source>
        <dbReference type="EMBL" id="QGU04629.1"/>
    </source>
</evidence>
<gene>
    <name evidence="9" type="primary">hemH</name>
    <name evidence="7" type="synonym">cpfC</name>
    <name evidence="9" type="ORF">CETAM_06840</name>
</gene>
<dbReference type="UniPathway" id="UPA00252"/>